<accession>A0ABQ8K0K7</accession>
<sequence length="616" mass="68477">MVEDDFLQMPGSFDGGVNGYALNVEHKLQWSLADLERTGGLTGRIARLVLSAGDWIDRELEERRQAIGGIDNLWFLLTDAADFNPVCASTYTLKGKLTLDQLYAAARRQSEKFPKYKQRVTSVCRRFHGARFEDDPDFDLKNHIHAVTLPEPAGKHELNELMGRFIAQDWDLKHSLWEMVLVENYKDEHGAESALITRGHHALADGQGFVISQLYITSYHDELVHQMHSTADYLHAAKRGKVLPSKLHHALGPLDSLTTNPYTAPLVEILLACAFWSAYALSTFVGLFWSVYQAVHQTALFLLTCWRVDMLTGPQPGPRVKEREFASSRVFSIKDIKLCQQAFSGAKPGSAVAGVPKEQREKVRAKVGHVTLNDVVCAVMADVLGKEIAAKPVDQLNGPWERTKRKLKTVLPSPIGFFIPLSLRAPGDWSLRNLSTGSIVYLNPSSNVSKNVTVHELHAHIHQCRRELSILKHSLLPKLGFRILQLTGQVPALLDISLLANPVKQLKDLFNEWLMRPIYDMTLQSFPVVLTNVPGPAKSTITLGDTEVINWTALPPQGGKGTIGMGIISYAGGLSIAVAADKVPLSIGVAERICARFEKRFELYVQKAQEVLDHLD</sequence>
<comment type="catalytic activity">
    <reaction evidence="6">
        <text>a long chain fatty alcohol + a fatty acyl-CoA = a long-chain alcohol wax ester + CoA</text>
        <dbReference type="Rhea" id="RHEA:38443"/>
        <dbReference type="ChEBI" id="CHEBI:17135"/>
        <dbReference type="ChEBI" id="CHEBI:57287"/>
        <dbReference type="ChEBI" id="CHEBI:77636"/>
        <dbReference type="ChEBI" id="CHEBI:235323"/>
        <dbReference type="EC" id="2.3.1.75"/>
    </reaction>
</comment>
<evidence type="ECO:0000313" key="11">
    <source>
        <dbReference type="Proteomes" id="UP000814176"/>
    </source>
</evidence>
<dbReference type="Proteomes" id="UP000814176">
    <property type="component" value="Unassembled WGS sequence"/>
</dbReference>
<dbReference type="InterPro" id="IPR009721">
    <property type="entry name" value="O-acyltransferase_WSD1_C"/>
</dbReference>
<dbReference type="Pfam" id="PF03007">
    <property type="entry name" value="WS_DGAT_cat"/>
    <property type="match status" value="1"/>
</dbReference>
<feature type="domain" description="O-acyltransferase WSD1-like N-terminal" evidence="8">
    <location>
        <begin position="95"/>
        <end position="229"/>
    </location>
</feature>
<gene>
    <name evidence="10" type="ORF">C8Q71DRAFT_384342</name>
</gene>
<dbReference type="GeneID" id="71998950"/>
<evidence type="ECO:0000256" key="4">
    <source>
        <dbReference type="ARBA" id="ARBA00023315"/>
    </source>
</evidence>
<evidence type="ECO:0000259" key="9">
    <source>
        <dbReference type="Pfam" id="PF06974"/>
    </source>
</evidence>
<comment type="pathway">
    <text evidence="1">Glycerolipid metabolism; triacylglycerol biosynthesis.</text>
</comment>
<dbReference type="PANTHER" id="PTHR31650:SF1">
    <property type="entry name" value="WAX ESTER SYNTHASE_DIACYLGLYCEROL ACYLTRANSFERASE 4-RELATED"/>
    <property type="match status" value="1"/>
</dbReference>
<name>A0ABQ8K0K7_9APHY</name>
<keyword evidence="11" id="KW-1185">Reference proteome</keyword>
<dbReference type="EMBL" id="JADCUA010000034">
    <property type="protein sequence ID" value="KAH9829952.1"/>
    <property type="molecule type" value="Genomic_DNA"/>
</dbReference>
<comment type="catalytic activity">
    <reaction evidence="7">
        <text>an acyl-CoA + a 1,2-diacyl-sn-glycerol = a triacyl-sn-glycerol + CoA</text>
        <dbReference type="Rhea" id="RHEA:10868"/>
        <dbReference type="ChEBI" id="CHEBI:17815"/>
        <dbReference type="ChEBI" id="CHEBI:57287"/>
        <dbReference type="ChEBI" id="CHEBI:58342"/>
        <dbReference type="ChEBI" id="CHEBI:64615"/>
        <dbReference type="EC" id="2.3.1.20"/>
    </reaction>
</comment>
<dbReference type="Pfam" id="PF06974">
    <property type="entry name" value="WS_DGAT_C"/>
    <property type="match status" value="1"/>
</dbReference>
<dbReference type="InterPro" id="IPR004255">
    <property type="entry name" value="O-acyltransferase_WSD1_N"/>
</dbReference>
<evidence type="ECO:0000256" key="6">
    <source>
        <dbReference type="ARBA" id="ARBA00047604"/>
    </source>
</evidence>
<feature type="domain" description="O-acyltransferase WSD1 C-terminal" evidence="9">
    <location>
        <begin position="506"/>
        <end position="602"/>
    </location>
</feature>
<dbReference type="InterPro" id="IPR045034">
    <property type="entry name" value="O-acyltransferase_WSD1-like"/>
</dbReference>
<evidence type="ECO:0000259" key="8">
    <source>
        <dbReference type="Pfam" id="PF03007"/>
    </source>
</evidence>
<keyword evidence="4" id="KW-0012">Acyltransferase</keyword>
<evidence type="ECO:0000256" key="2">
    <source>
        <dbReference type="ARBA" id="ARBA00005189"/>
    </source>
</evidence>
<keyword evidence="3" id="KW-0808">Transferase</keyword>
<evidence type="ECO:0000256" key="3">
    <source>
        <dbReference type="ARBA" id="ARBA00022679"/>
    </source>
</evidence>
<evidence type="ECO:0000256" key="7">
    <source>
        <dbReference type="ARBA" id="ARBA00048109"/>
    </source>
</evidence>
<reference evidence="10 11" key="1">
    <citation type="journal article" date="2021" name="Environ. Microbiol.">
        <title>Gene family expansions and transcriptome signatures uncover fungal adaptations to wood decay.</title>
        <authorList>
            <person name="Hage H."/>
            <person name="Miyauchi S."/>
            <person name="Viragh M."/>
            <person name="Drula E."/>
            <person name="Min B."/>
            <person name="Chaduli D."/>
            <person name="Navarro D."/>
            <person name="Favel A."/>
            <person name="Norest M."/>
            <person name="Lesage-Meessen L."/>
            <person name="Balint B."/>
            <person name="Merenyi Z."/>
            <person name="de Eugenio L."/>
            <person name="Morin E."/>
            <person name="Martinez A.T."/>
            <person name="Baldrian P."/>
            <person name="Stursova M."/>
            <person name="Martinez M.J."/>
            <person name="Novotny C."/>
            <person name="Magnuson J.K."/>
            <person name="Spatafora J.W."/>
            <person name="Maurice S."/>
            <person name="Pangilinan J."/>
            <person name="Andreopoulos W."/>
            <person name="LaButti K."/>
            <person name="Hundley H."/>
            <person name="Na H."/>
            <person name="Kuo A."/>
            <person name="Barry K."/>
            <person name="Lipzen A."/>
            <person name="Henrissat B."/>
            <person name="Riley R."/>
            <person name="Ahrendt S."/>
            <person name="Nagy L.G."/>
            <person name="Grigoriev I.V."/>
            <person name="Martin F."/>
            <person name="Rosso M.N."/>
        </authorList>
    </citation>
    <scope>NUCLEOTIDE SEQUENCE [LARGE SCALE GENOMIC DNA]</scope>
    <source>
        <strain evidence="10 11">CIRM-BRFM 1785</strain>
    </source>
</reference>
<comment type="caution">
    <text evidence="10">The sequence shown here is derived from an EMBL/GenBank/DDBJ whole genome shotgun (WGS) entry which is preliminary data.</text>
</comment>
<comment type="similarity">
    <text evidence="5">In the N-terminal section; belongs to the long-chain O-acyltransferase family.</text>
</comment>
<dbReference type="PANTHER" id="PTHR31650">
    <property type="entry name" value="O-ACYLTRANSFERASE (WSD1-LIKE) FAMILY PROTEIN"/>
    <property type="match status" value="1"/>
</dbReference>
<evidence type="ECO:0000313" key="10">
    <source>
        <dbReference type="EMBL" id="KAH9829952.1"/>
    </source>
</evidence>
<comment type="pathway">
    <text evidence="2">Lipid metabolism.</text>
</comment>
<proteinExistence type="inferred from homology"/>
<evidence type="ECO:0000256" key="1">
    <source>
        <dbReference type="ARBA" id="ARBA00004771"/>
    </source>
</evidence>
<evidence type="ECO:0000256" key="5">
    <source>
        <dbReference type="ARBA" id="ARBA00024360"/>
    </source>
</evidence>
<protein>
    <submittedName>
        <fullName evidence="10">Wax ester synthase-like acyl-CoA acyltransferase domain-containing protein</fullName>
    </submittedName>
</protein>
<dbReference type="RefSeq" id="XP_047773315.1">
    <property type="nucleotide sequence ID" value="XM_047918218.1"/>
</dbReference>
<organism evidence="10 11">
    <name type="scientific">Rhodofomes roseus</name>
    <dbReference type="NCBI Taxonomy" id="34475"/>
    <lineage>
        <taxon>Eukaryota</taxon>
        <taxon>Fungi</taxon>
        <taxon>Dikarya</taxon>
        <taxon>Basidiomycota</taxon>
        <taxon>Agaricomycotina</taxon>
        <taxon>Agaricomycetes</taxon>
        <taxon>Polyporales</taxon>
        <taxon>Rhodofomes</taxon>
    </lineage>
</organism>